<sequence>MRDRYVGQAAGPVTPNGAHRRQAAGGSVAAVMRSAQMWGLGRLLLPVCCLSAFAGGLASCCAGEYYLFLRLHTCGRPLHHASGVQSGTRMSAAYASWRWTGDGACGAGWLPRSSPRRTSGASTSPRLLGHVVRPSKSICFCFECLFALPVQVALTYAALTYST</sequence>
<evidence type="ECO:0000256" key="1">
    <source>
        <dbReference type="SAM" id="Phobius"/>
    </source>
</evidence>
<dbReference type="EMBL" id="ML995658">
    <property type="protein sequence ID" value="KAF2135147.1"/>
    <property type="molecule type" value="Genomic_DNA"/>
</dbReference>
<name>A0A6A6AWF8_9PEZI</name>
<accession>A0A6A6AWF8</accession>
<reference evidence="2" key="1">
    <citation type="journal article" date="2020" name="Stud. Mycol.">
        <title>101 Dothideomycetes genomes: a test case for predicting lifestyles and emergence of pathogens.</title>
        <authorList>
            <person name="Haridas S."/>
            <person name="Albert R."/>
            <person name="Binder M."/>
            <person name="Bloem J."/>
            <person name="Labutti K."/>
            <person name="Salamov A."/>
            <person name="Andreopoulos B."/>
            <person name="Baker S."/>
            <person name="Barry K."/>
            <person name="Bills G."/>
            <person name="Bluhm B."/>
            <person name="Cannon C."/>
            <person name="Castanera R."/>
            <person name="Culley D."/>
            <person name="Daum C."/>
            <person name="Ezra D."/>
            <person name="Gonzalez J."/>
            <person name="Henrissat B."/>
            <person name="Kuo A."/>
            <person name="Liang C."/>
            <person name="Lipzen A."/>
            <person name="Lutzoni F."/>
            <person name="Magnuson J."/>
            <person name="Mondo S."/>
            <person name="Nolan M."/>
            <person name="Ohm R."/>
            <person name="Pangilinan J."/>
            <person name="Park H.-J."/>
            <person name="Ramirez L."/>
            <person name="Alfaro M."/>
            <person name="Sun H."/>
            <person name="Tritt A."/>
            <person name="Yoshinaga Y."/>
            <person name="Zwiers L.-H."/>
            <person name="Turgeon B."/>
            <person name="Goodwin S."/>
            <person name="Spatafora J."/>
            <person name="Crous P."/>
            <person name="Grigoriev I."/>
        </authorList>
    </citation>
    <scope>NUCLEOTIDE SEQUENCE</scope>
    <source>
        <strain evidence="2">CBS 121167</strain>
    </source>
</reference>
<evidence type="ECO:0000313" key="3">
    <source>
        <dbReference type="Proteomes" id="UP000799438"/>
    </source>
</evidence>
<evidence type="ECO:0000313" key="2">
    <source>
        <dbReference type="EMBL" id="KAF2135147.1"/>
    </source>
</evidence>
<feature type="transmembrane region" description="Helical" evidence="1">
    <location>
        <begin position="43"/>
        <end position="68"/>
    </location>
</feature>
<keyword evidence="3" id="KW-1185">Reference proteome</keyword>
<dbReference type="RefSeq" id="XP_033390866.1">
    <property type="nucleotide sequence ID" value="XM_033546903.1"/>
</dbReference>
<keyword evidence="1" id="KW-1133">Transmembrane helix</keyword>
<gene>
    <name evidence="2" type="ORF">K452DRAFT_60991</name>
</gene>
<dbReference type="AlphaFoldDB" id="A0A6A6AWF8"/>
<dbReference type="Proteomes" id="UP000799438">
    <property type="component" value="Unassembled WGS sequence"/>
</dbReference>
<organism evidence="2 3">
    <name type="scientific">Aplosporella prunicola CBS 121167</name>
    <dbReference type="NCBI Taxonomy" id="1176127"/>
    <lineage>
        <taxon>Eukaryota</taxon>
        <taxon>Fungi</taxon>
        <taxon>Dikarya</taxon>
        <taxon>Ascomycota</taxon>
        <taxon>Pezizomycotina</taxon>
        <taxon>Dothideomycetes</taxon>
        <taxon>Dothideomycetes incertae sedis</taxon>
        <taxon>Botryosphaeriales</taxon>
        <taxon>Aplosporellaceae</taxon>
        <taxon>Aplosporella</taxon>
    </lineage>
</organism>
<keyword evidence="1" id="KW-0472">Membrane</keyword>
<keyword evidence="1" id="KW-0812">Transmembrane</keyword>
<protein>
    <submittedName>
        <fullName evidence="2">Uncharacterized protein</fullName>
    </submittedName>
</protein>
<proteinExistence type="predicted"/>
<dbReference type="GeneID" id="54304410"/>